<reference evidence="1" key="1">
    <citation type="submission" date="2021-04" db="EMBL/GenBank/DDBJ databases">
        <authorList>
            <person name="Pira H."/>
            <person name="Risdian C."/>
            <person name="Wink J."/>
        </authorList>
    </citation>
    <scope>NUCLEOTIDE SEQUENCE</scope>
    <source>
        <strain evidence="1">WHY3</strain>
    </source>
</reference>
<sequence>AELIKYSQTQVSPNTGLPNISIPFYTISHKGVSVPVGLGYSGGGVKVADLASWVGLGWNLQAGGLVSRTINWLPDDNDDLGYMYTSYDLAHFNANPDSGPCCNPNEQGHQLLGAQANARDYEPDEFNYSLPGYSGKFYYDQNLDDFVQLPKTNVKIEKQVHSPTNRRITGFILTTPNGVRYHFGGTSSHLEGVERVRTWSQTQDGSYYNDASAYASASIPYYQSWMLREIEFPTSDEKISFAYDIESNVRTILKSDEELVLAITDCDQQYSLNHMEKKYTQPKIKEIQFPKGRVTFTRGTVERDDLDNAYPLERITLFDGADNFIRAFELSTSQSLADPGYNYNPSFIDLNIIEQGKRRLRLDSIAIVDELSNVEGVYAFGYNPQKLPQRFSRSIDYFGYYNGKENDDLIPRANYTPIAPSAYYGSADRSVNPSYTQAEVLTKITYPTGGYDEFVWENNYVSFFSGSSNSFYRDHLLEYTEVFDSYSCLHLDGNPSNGYDHSMTFTVPMNGDGITELDITVEGCPYTDGIQALNDQNCSYTLYLTDMTDAPNAPQTLLEPNGFKSLTPGNTYRISATYNGNFQGCNNTQTGNPSPGGFSAVIKYTEDPTPGEYIHAGLRIKELKTYNDALDGQPEHWRSYDYTYPGHTATPGVGSGMAYLLNLNYMGKYRRVCPLEPNNPVETIKVTSNTLVQPVTGGSLVGYRHVRETFKDMASSNGYRLYEYSNLDLNGDNPYGTGYFFTPFPALHAKTVFPNWRNGNLKEMRLYDKDDALKKLEEYDYERFGTFHKVPKDFAVQVHRMPNLVYPNQEPSDNIYVRHYGYTTEHHRLKSRTTTDYLEVGNVTVTQVHTYDNNP</sequence>
<evidence type="ECO:0008006" key="3">
    <source>
        <dbReference type="Google" id="ProtNLM"/>
    </source>
</evidence>
<evidence type="ECO:0000313" key="1">
    <source>
        <dbReference type="EMBL" id="MBV7270737.1"/>
    </source>
</evidence>
<proteinExistence type="predicted"/>
<dbReference type="AlphaFoldDB" id="A0A9X1FAS4"/>
<feature type="non-terminal residue" evidence="1">
    <location>
        <position position="855"/>
    </location>
</feature>
<dbReference type="EMBL" id="JAGSPD010000032">
    <property type="protein sequence ID" value="MBV7270737.1"/>
    <property type="molecule type" value="Genomic_DNA"/>
</dbReference>
<name>A0A9X1FAS4_9FLAO</name>
<feature type="non-terminal residue" evidence="1">
    <location>
        <position position="1"/>
    </location>
</feature>
<organism evidence="1 2">
    <name type="scientific">Winogradskyella luteola</name>
    <dbReference type="NCBI Taxonomy" id="2828330"/>
    <lineage>
        <taxon>Bacteria</taxon>
        <taxon>Pseudomonadati</taxon>
        <taxon>Bacteroidota</taxon>
        <taxon>Flavobacteriia</taxon>
        <taxon>Flavobacteriales</taxon>
        <taxon>Flavobacteriaceae</taxon>
        <taxon>Winogradskyella</taxon>
    </lineage>
</organism>
<protein>
    <recommendedName>
        <fullName evidence="3">YD repeat-containing protein</fullName>
    </recommendedName>
</protein>
<dbReference type="Proteomes" id="UP001138894">
    <property type="component" value="Unassembled WGS sequence"/>
</dbReference>
<comment type="caution">
    <text evidence="1">The sequence shown here is derived from an EMBL/GenBank/DDBJ whole genome shotgun (WGS) entry which is preliminary data.</text>
</comment>
<keyword evidence="2" id="KW-1185">Reference proteome</keyword>
<dbReference type="RefSeq" id="WP_218548011.1">
    <property type="nucleotide sequence ID" value="NZ_JAGSPD010000032.1"/>
</dbReference>
<evidence type="ECO:0000313" key="2">
    <source>
        <dbReference type="Proteomes" id="UP001138894"/>
    </source>
</evidence>
<gene>
    <name evidence="1" type="ORF">KCG49_16255</name>
</gene>
<accession>A0A9X1FAS4</accession>